<dbReference type="AlphaFoldDB" id="A0A178MPG7"/>
<reference evidence="1 2" key="1">
    <citation type="submission" date="2016-04" db="EMBL/GenBank/DDBJ databases">
        <title>Draft genome sequence of freshwater magnetotactic bacteria Magnetospirillum marisnigri SP-1 and Magnetospirillum moscoviense BB-1.</title>
        <authorList>
            <person name="Koziaeva V."/>
            <person name="Dziuba M.V."/>
            <person name="Ivanov T.M."/>
            <person name="Kuznetsov B."/>
            <person name="Grouzdev D.S."/>
        </authorList>
    </citation>
    <scope>NUCLEOTIDE SEQUENCE [LARGE SCALE GENOMIC DNA]</scope>
    <source>
        <strain evidence="1 2">SP-1</strain>
    </source>
</reference>
<evidence type="ECO:0000313" key="2">
    <source>
        <dbReference type="Proteomes" id="UP000078428"/>
    </source>
</evidence>
<keyword evidence="2" id="KW-1185">Reference proteome</keyword>
<name>A0A178MPG7_9PROT</name>
<dbReference type="EMBL" id="LWQT01000054">
    <property type="protein sequence ID" value="OAN50443.1"/>
    <property type="molecule type" value="Genomic_DNA"/>
</dbReference>
<dbReference type="STRING" id="1285242.A6A04_18360"/>
<proteinExistence type="predicted"/>
<sequence>MSSPKTSFEVQVLDGKHWVIAEMAADEDKAKAFAENLVQAGNHAAVRVVKDYQRIDGTHTETVLLEKQIAQKGPGDPTLASITEAPLCATLEDFYGQPSRTTIGRLLRKYLDEALITPFELLHDQKEMKRFGDKGNLLFGAIDRVSALQAKAAGDENSKARKDFLDKSWEQLMARAKDFVAKKPKTPANFTDAVNASGGDAFTLRALMTLALLEKRSWFGKLDMVIAWAAEPAGQANMAVIDAVIADLMVPAQVIQDLLGFQSNLSAALCTIVNLVEGKGEAAKFAPQTFTDLNALFAQGCLPQSREVLMARVIREVGGVNPLSRNDPSQEYEMFHKMLHRLVDKDSVTGGPPLAESLLQRGSRVLNSGGATVAAPQALQLMLGALADGCVRLQFLLTLCASSLGKSMGEVLTEVLEAHIRRSSHMDQWVAVRLPPPARMAALSAAHKALKSCPVLVDGFKKPLADLIDEVMVKYLTEQEIIEKVDKPDDPLAARAIRLVKFCGAGVLIEGKSLNMAKARVVEHLRQKQFEEKFVASCPDPSQGEKALRDFHKLLVECGFG</sequence>
<comment type="caution">
    <text evidence="1">The sequence shown here is derived from an EMBL/GenBank/DDBJ whole genome shotgun (WGS) entry which is preliminary data.</text>
</comment>
<dbReference type="Proteomes" id="UP000078428">
    <property type="component" value="Unassembled WGS sequence"/>
</dbReference>
<dbReference type="OrthoDB" id="7351144at2"/>
<dbReference type="RefSeq" id="WP_068492343.1">
    <property type="nucleotide sequence ID" value="NZ_LWQT01000054.1"/>
</dbReference>
<organism evidence="1 2">
    <name type="scientific">Paramagnetospirillum marisnigri</name>
    <dbReference type="NCBI Taxonomy" id="1285242"/>
    <lineage>
        <taxon>Bacteria</taxon>
        <taxon>Pseudomonadati</taxon>
        <taxon>Pseudomonadota</taxon>
        <taxon>Alphaproteobacteria</taxon>
        <taxon>Rhodospirillales</taxon>
        <taxon>Magnetospirillaceae</taxon>
        <taxon>Paramagnetospirillum</taxon>
    </lineage>
</organism>
<protein>
    <submittedName>
        <fullName evidence="1">Uncharacterized protein</fullName>
    </submittedName>
</protein>
<gene>
    <name evidence="1" type="ORF">A6A04_18360</name>
</gene>
<accession>A0A178MPG7</accession>
<evidence type="ECO:0000313" key="1">
    <source>
        <dbReference type="EMBL" id="OAN50443.1"/>
    </source>
</evidence>